<gene>
    <name evidence="2" type="ORF">Pcinc_007497</name>
</gene>
<evidence type="ECO:0000313" key="3">
    <source>
        <dbReference type="Proteomes" id="UP001286313"/>
    </source>
</evidence>
<evidence type="ECO:0000313" key="2">
    <source>
        <dbReference type="EMBL" id="KAK3888471.1"/>
    </source>
</evidence>
<keyword evidence="1" id="KW-0812">Transmembrane</keyword>
<dbReference type="Proteomes" id="UP001286313">
    <property type="component" value="Unassembled WGS sequence"/>
</dbReference>
<organism evidence="2 3">
    <name type="scientific">Petrolisthes cinctipes</name>
    <name type="common">Flat porcelain crab</name>
    <dbReference type="NCBI Taxonomy" id="88211"/>
    <lineage>
        <taxon>Eukaryota</taxon>
        <taxon>Metazoa</taxon>
        <taxon>Ecdysozoa</taxon>
        <taxon>Arthropoda</taxon>
        <taxon>Crustacea</taxon>
        <taxon>Multicrustacea</taxon>
        <taxon>Malacostraca</taxon>
        <taxon>Eumalacostraca</taxon>
        <taxon>Eucarida</taxon>
        <taxon>Decapoda</taxon>
        <taxon>Pleocyemata</taxon>
        <taxon>Anomura</taxon>
        <taxon>Galatheoidea</taxon>
        <taxon>Porcellanidae</taxon>
        <taxon>Petrolisthes</taxon>
    </lineage>
</organism>
<proteinExistence type="predicted"/>
<dbReference type="EMBL" id="JAWQEG010000552">
    <property type="protein sequence ID" value="KAK3888471.1"/>
    <property type="molecule type" value="Genomic_DNA"/>
</dbReference>
<feature type="transmembrane region" description="Helical" evidence="1">
    <location>
        <begin position="6"/>
        <end position="32"/>
    </location>
</feature>
<sequence>MTLRTVVVSVVVVLMAIVSMVIGIITAAICIVNNKDPSCDSIRMETRSWPGQEEANHLARTNVTSTRDDITKNGSPLWVYILSPYTNTSNKVNPRWRQITTKSRTIPTPFALCYTKPQI</sequence>
<keyword evidence="1" id="KW-1133">Transmembrane helix</keyword>
<evidence type="ECO:0000256" key="1">
    <source>
        <dbReference type="SAM" id="Phobius"/>
    </source>
</evidence>
<keyword evidence="3" id="KW-1185">Reference proteome</keyword>
<protein>
    <submittedName>
        <fullName evidence="2">Uncharacterized protein</fullName>
    </submittedName>
</protein>
<comment type="caution">
    <text evidence="2">The sequence shown here is derived from an EMBL/GenBank/DDBJ whole genome shotgun (WGS) entry which is preliminary data.</text>
</comment>
<reference evidence="2" key="1">
    <citation type="submission" date="2023-10" db="EMBL/GenBank/DDBJ databases">
        <title>Genome assemblies of two species of porcelain crab, Petrolisthes cinctipes and Petrolisthes manimaculis (Anomura: Porcellanidae).</title>
        <authorList>
            <person name="Angst P."/>
        </authorList>
    </citation>
    <scope>NUCLEOTIDE SEQUENCE</scope>
    <source>
        <strain evidence="2">PB745_01</strain>
        <tissue evidence="2">Gill</tissue>
    </source>
</reference>
<accession>A0AAE1KWV3</accession>
<keyword evidence="1" id="KW-0472">Membrane</keyword>
<dbReference type="AlphaFoldDB" id="A0AAE1KWV3"/>
<name>A0AAE1KWV3_PETCI</name>